<comment type="caution">
    <text evidence="1">The sequence shown here is derived from an EMBL/GenBank/DDBJ whole genome shotgun (WGS) entry which is preliminary data.</text>
</comment>
<evidence type="ECO:0000313" key="2">
    <source>
        <dbReference type="Proteomes" id="UP001055111"/>
    </source>
</evidence>
<reference evidence="1" key="1">
    <citation type="submission" date="2022-09" db="EMBL/GenBank/DDBJ databases">
        <title>Isolation and characterization of 3-chlorobenzoate degrading bacteria from soils in Shizuoka.</title>
        <authorList>
            <person name="Ifat A."/>
            <person name="Ogawa N."/>
            <person name="Kimbara K."/>
            <person name="Moriuchi R."/>
            <person name="Dohra H."/>
            <person name="Shintani M."/>
        </authorList>
    </citation>
    <scope>NUCLEOTIDE SEQUENCE</scope>
    <source>
        <strain evidence="1">19CS4-2</strain>
    </source>
</reference>
<dbReference type="AlphaFoldDB" id="A0AA37IDJ1"/>
<dbReference type="RefSeq" id="WP_238210706.1">
    <property type="nucleotide sequence ID" value="NZ_BPUS01000002.1"/>
</dbReference>
<dbReference type="Proteomes" id="UP001055111">
    <property type="component" value="Unassembled WGS sequence"/>
</dbReference>
<dbReference type="EMBL" id="BPUS01000002">
    <property type="protein sequence ID" value="GJH24305.1"/>
    <property type="molecule type" value="Genomic_DNA"/>
</dbReference>
<evidence type="ECO:0000313" key="1">
    <source>
        <dbReference type="EMBL" id="GJH24305.1"/>
    </source>
</evidence>
<accession>A0AA37IDJ1</accession>
<proteinExistence type="predicted"/>
<name>A0AA37IDJ1_9BURK</name>
<sequence>MVDVAGVIKGGSARVKSCRKDENDRPARAPSACADFQKATDNMKKKISILAASLLAPVFAHAACSDFMQTWVDKLHHGRTLDSRLAVCKEWPTNPDLTLAVLPLKQKGDSDDEGIDDVEVLVADSASGSVIAHVYEPNAITFDAVQVDGIELDTARYQLKPGNRAFGVRVDYSGSSRVNPFGSTSLNLYTIEGQTLRKLVDRLAMSNYSGENDGPCDGYLDSTTRTIDIGPAGREGYAALKIAEKSTHTVNKMVGQTCTDRDSPALRKNFTLEYNNGHYTVPKALRQD</sequence>
<organism evidence="1 2">
    <name type="scientific">Caballeronia novacaledonica</name>
    <dbReference type="NCBI Taxonomy" id="1544861"/>
    <lineage>
        <taxon>Bacteria</taxon>
        <taxon>Pseudomonadati</taxon>
        <taxon>Pseudomonadota</taxon>
        <taxon>Betaproteobacteria</taxon>
        <taxon>Burkholderiales</taxon>
        <taxon>Burkholderiaceae</taxon>
        <taxon>Caballeronia</taxon>
    </lineage>
</organism>
<gene>
    <name evidence="1" type="ORF">CBA19CS42_07335</name>
</gene>
<evidence type="ECO:0008006" key="3">
    <source>
        <dbReference type="Google" id="ProtNLM"/>
    </source>
</evidence>
<protein>
    <recommendedName>
        <fullName evidence="3">Multidrug ABC transporter ATPase</fullName>
    </recommendedName>
</protein>